<feature type="region of interest" description="Disordered" evidence="1">
    <location>
        <begin position="73"/>
        <end position="108"/>
    </location>
</feature>
<gene>
    <name evidence="2" type="ORF">GB2207_05704</name>
</gene>
<dbReference type="EMBL" id="AAPI01000008">
    <property type="protein sequence ID" value="EAS46231.1"/>
    <property type="molecule type" value="Genomic_DNA"/>
</dbReference>
<proteinExistence type="predicted"/>
<sequence length="108" mass="12597">MAHRLSLFLNYCYYSDSETITGDYIYIVTIWLATNNKAHQWFPFSLNRPASPLFHFALYCSVLEGGMTKRIGAKQQHRIKKNSTIYPHSQQDDNQHSRSKNESVINKN</sequence>
<protein>
    <submittedName>
        <fullName evidence="2">Uncharacterized protein</fullName>
    </submittedName>
</protein>
<reference evidence="2 3" key="1">
    <citation type="submission" date="2006-03" db="EMBL/GenBank/DDBJ databases">
        <authorList>
            <person name="Giovannoni S.J."/>
            <person name="Cho J.-C."/>
            <person name="Ferriera S."/>
            <person name="Johnson J."/>
            <person name="Kravitz S."/>
            <person name="Halpern A."/>
            <person name="Remington K."/>
            <person name="Beeson K."/>
            <person name="Tran B."/>
            <person name="Rogers Y.-H."/>
            <person name="Friedman R."/>
            <person name="Venter J.C."/>
        </authorList>
    </citation>
    <scope>NUCLEOTIDE SEQUENCE [LARGE SCALE GENOMIC DNA]</scope>
    <source>
        <strain evidence="2 3">HTCC2207</strain>
    </source>
</reference>
<evidence type="ECO:0000256" key="1">
    <source>
        <dbReference type="SAM" id="MobiDB-lite"/>
    </source>
</evidence>
<name>Q1YPX8_9GAMM</name>
<feature type="compositionally biased region" description="Basic and acidic residues" evidence="1">
    <location>
        <begin position="90"/>
        <end position="101"/>
    </location>
</feature>
<keyword evidence="3" id="KW-1185">Reference proteome</keyword>
<dbReference type="HOGENOM" id="CLU_2193169_0_0_6"/>
<comment type="caution">
    <text evidence="2">The sequence shown here is derived from an EMBL/GenBank/DDBJ whole genome shotgun (WGS) entry which is preliminary data.</text>
</comment>
<accession>Q1YPX8</accession>
<evidence type="ECO:0000313" key="2">
    <source>
        <dbReference type="EMBL" id="EAS46231.1"/>
    </source>
</evidence>
<dbReference type="Proteomes" id="UP000005555">
    <property type="component" value="Unassembled WGS sequence"/>
</dbReference>
<dbReference type="AlphaFoldDB" id="Q1YPX8"/>
<evidence type="ECO:0000313" key="3">
    <source>
        <dbReference type="Proteomes" id="UP000005555"/>
    </source>
</evidence>
<organism evidence="2 3">
    <name type="scientific">gamma proteobacterium HTCC2207</name>
    <dbReference type="NCBI Taxonomy" id="314287"/>
    <lineage>
        <taxon>Bacteria</taxon>
        <taxon>Pseudomonadati</taxon>
        <taxon>Pseudomonadota</taxon>
        <taxon>Gammaproteobacteria</taxon>
        <taxon>Cellvibrionales</taxon>
        <taxon>Porticoccaceae</taxon>
        <taxon>SAR92 clade</taxon>
    </lineage>
</organism>
<dbReference type="STRING" id="314287.GB2207_05704"/>